<dbReference type="FunFam" id="2.30.42.10:FF:000063">
    <property type="entry name" value="Peptidase, S41 family"/>
    <property type="match status" value="1"/>
</dbReference>
<evidence type="ECO:0000313" key="9">
    <source>
        <dbReference type="Proteomes" id="UP000741282"/>
    </source>
</evidence>
<dbReference type="PROSITE" id="PS50106">
    <property type="entry name" value="PDZ"/>
    <property type="match status" value="1"/>
</dbReference>
<dbReference type="SMART" id="SM00245">
    <property type="entry name" value="TSPc"/>
    <property type="match status" value="1"/>
</dbReference>
<proteinExistence type="inferred from homology"/>
<evidence type="ECO:0000256" key="1">
    <source>
        <dbReference type="ARBA" id="ARBA00009179"/>
    </source>
</evidence>
<keyword evidence="3 5" id="KW-0378">Hydrolase</keyword>
<dbReference type="Gene3D" id="2.30.42.10">
    <property type="match status" value="1"/>
</dbReference>
<dbReference type="InterPro" id="IPR041489">
    <property type="entry name" value="PDZ_6"/>
</dbReference>
<reference evidence="8" key="1">
    <citation type="submission" date="2020-04" db="EMBL/GenBank/DDBJ databases">
        <authorList>
            <person name="Zhang T."/>
        </authorList>
    </citation>
    <scope>NUCLEOTIDE SEQUENCE</scope>
    <source>
        <strain evidence="8">HKST-UBA17</strain>
    </source>
</reference>
<protein>
    <submittedName>
        <fullName evidence="8">S41 family peptidase</fullName>
    </submittedName>
</protein>
<dbReference type="AlphaFoldDB" id="A0A955I8X8"/>
<reference evidence="8" key="2">
    <citation type="journal article" date="2021" name="Microbiome">
        <title>Successional dynamics and alternative stable states in a saline activated sludge microbial community over 9 years.</title>
        <authorList>
            <person name="Wang Y."/>
            <person name="Ye J."/>
            <person name="Ju F."/>
            <person name="Liu L."/>
            <person name="Boyd J.A."/>
            <person name="Deng Y."/>
            <person name="Parks D.H."/>
            <person name="Jiang X."/>
            <person name="Yin X."/>
            <person name="Woodcroft B.J."/>
            <person name="Tyson G.W."/>
            <person name="Hugenholtz P."/>
            <person name="Polz M.F."/>
            <person name="Zhang T."/>
        </authorList>
    </citation>
    <scope>NUCLEOTIDE SEQUENCE</scope>
    <source>
        <strain evidence="8">HKST-UBA17</strain>
    </source>
</reference>
<gene>
    <name evidence="8" type="ORF">KC685_01800</name>
</gene>
<dbReference type="Gene3D" id="3.90.226.10">
    <property type="entry name" value="2-enoyl-CoA Hydratase, Chain A, domain 1"/>
    <property type="match status" value="1"/>
</dbReference>
<dbReference type="CDD" id="cd06782">
    <property type="entry name" value="cpPDZ_CPP-like"/>
    <property type="match status" value="1"/>
</dbReference>
<keyword evidence="4 5" id="KW-0720">Serine protease</keyword>
<dbReference type="GO" id="GO:0030288">
    <property type="term" value="C:outer membrane-bounded periplasmic space"/>
    <property type="evidence" value="ECO:0007669"/>
    <property type="project" value="TreeGrafter"/>
</dbReference>
<dbReference type="NCBIfam" id="TIGR00225">
    <property type="entry name" value="prc"/>
    <property type="match status" value="1"/>
</dbReference>
<evidence type="ECO:0000256" key="3">
    <source>
        <dbReference type="ARBA" id="ARBA00022801"/>
    </source>
</evidence>
<dbReference type="InterPro" id="IPR029045">
    <property type="entry name" value="ClpP/crotonase-like_dom_sf"/>
</dbReference>
<evidence type="ECO:0000259" key="7">
    <source>
        <dbReference type="PROSITE" id="PS50106"/>
    </source>
</evidence>
<dbReference type="GO" id="GO:0008236">
    <property type="term" value="F:serine-type peptidase activity"/>
    <property type="evidence" value="ECO:0007669"/>
    <property type="project" value="UniProtKB-KW"/>
</dbReference>
<dbReference type="InterPro" id="IPR004447">
    <property type="entry name" value="Peptidase_S41A"/>
</dbReference>
<accession>A0A955I8X8</accession>
<dbReference type="PANTHER" id="PTHR32060:SF30">
    <property type="entry name" value="CARBOXY-TERMINAL PROCESSING PROTEASE CTPA"/>
    <property type="match status" value="1"/>
</dbReference>
<sequence length="444" mass="48342">MPNKKEYGTPFQGRPAKINDRSQKDMNKVNKLVGVAILVVITFSLGIFAGRQVESGFVDALDPTKIVRFTGDTNGGDIDIENVDFGLFWNVWKQMTSDYVDKEKVDEKEMFYGAIQGMVNSYGDPATLYLTPEETAAFNDSTAGNLFSGIGAEMGYKDGLIVIISPLKGSPASSAGIQPGDVVLAVDGVDVTTNDSLFDIVLKIRGEEGTDVTLTVLHTDESTPVDITITRGQITVSSMEFKLSEKDPSIAIFDVSRFTEADLRSWQNKWDQMVSQFQESNAEALIIDLRGNPGGFFNAAVYAANEFLKEGTIVSKQQDQRGAVTDFTVTRKGKLLDVPVVVLVNNGSASASEIMSGALQKNNRATVVGIPTYGKGTAQDVRSFPDGSSLHITTLKWLLPDGTWINPDDPIIPDVNIDLTDEDFKQGIDPQMDSAIDILQTEIR</sequence>
<dbReference type="CDD" id="cd07560">
    <property type="entry name" value="Peptidase_S41_CPP"/>
    <property type="match status" value="1"/>
</dbReference>
<dbReference type="GO" id="GO:0006508">
    <property type="term" value="P:proteolysis"/>
    <property type="evidence" value="ECO:0007669"/>
    <property type="project" value="UniProtKB-KW"/>
</dbReference>
<dbReference type="PANTHER" id="PTHR32060">
    <property type="entry name" value="TAIL-SPECIFIC PROTEASE"/>
    <property type="match status" value="1"/>
</dbReference>
<keyword evidence="6" id="KW-0812">Transmembrane</keyword>
<organism evidence="8 9">
    <name type="scientific">Candidatus Dojkabacteria bacterium</name>
    <dbReference type="NCBI Taxonomy" id="2099670"/>
    <lineage>
        <taxon>Bacteria</taxon>
        <taxon>Candidatus Dojkabacteria</taxon>
    </lineage>
</organism>
<dbReference type="Pfam" id="PF17820">
    <property type="entry name" value="PDZ_6"/>
    <property type="match status" value="1"/>
</dbReference>
<feature type="domain" description="PDZ" evidence="7">
    <location>
        <begin position="135"/>
        <end position="220"/>
    </location>
</feature>
<keyword evidence="2 5" id="KW-0645">Protease</keyword>
<dbReference type="Proteomes" id="UP000741282">
    <property type="component" value="Unassembled WGS sequence"/>
</dbReference>
<dbReference type="EMBL" id="JAGQLN010000005">
    <property type="protein sequence ID" value="MCA9376633.1"/>
    <property type="molecule type" value="Genomic_DNA"/>
</dbReference>
<dbReference type="Pfam" id="PF03572">
    <property type="entry name" value="Peptidase_S41"/>
    <property type="match status" value="1"/>
</dbReference>
<keyword evidence="6" id="KW-0472">Membrane</keyword>
<dbReference type="SUPFAM" id="SSF50156">
    <property type="entry name" value="PDZ domain-like"/>
    <property type="match status" value="1"/>
</dbReference>
<evidence type="ECO:0000313" key="8">
    <source>
        <dbReference type="EMBL" id="MCA9376633.1"/>
    </source>
</evidence>
<dbReference type="Gene3D" id="3.30.750.44">
    <property type="match status" value="1"/>
</dbReference>
<dbReference type="GO" id="GO:0007165">
    <property type="term" value="P:signal transduction"/>
    <property type="evidence" value="ECO:0007669"/>
    <property type="project" value="TreeGrafter"/>
</dbReference>
<dbReference type="SUPFAM" id="SSF52096">
    <property type="entry name" value="ClpP/crotonase"/>
    <property type="match status" value="1"/>
</dbReference>
<comment type="similarity">
    <text evidence="1 5">Belongs to the peptidase S41A family.</text>
</comment>
<dbReference type="InterPro" id="IPR036034">
    <property type="entry name" value="PDZ_sf"/>
</dbReference>
<evidence type="ECO:0000256" key="5">
    <source>
        <dbReference type="RuleBase" id="RU004404"/>
    </source>
</evidence>
<dbReference type="GO" id="GO:0004175">
    <property type="term" value="F:endopeptidase activity"/>
    <property type="evidence" value="ECO:0007669"/>
    <property type="project" value="TreeGrafter"/>
</dbReference>
<evidence type="ECO:0000256" key="4">
    <source>
        <dbReference type="ARBA" id="ARBA00022825"/>
    </source>
</evidence>
<comment type="caution">
    <text evidence="8">The sequence shown here is derived from an EMBL/GenBank/DDBJ whole genome shotgun (WGS) entry which is preliminary data.</text>
</comment>
<name>A0A955I8X8_9BACT</name>
<dbReference type="InterPro" id="IPR005151">
    <property type="entry name" value="Tail-specific_protease"/>
</dbReference>
<evidence type="ECO:0000256" key="2">
    <source>
        <dbReference type="ARBA" id="ARBA00022670"/>
    </source>
</evidence>
<evidence type="ECO:0000256" key="6">
    <source>
        <dbReference type="SAM" id="Phobius"/>
    </source>
</evidence>
<feature type="transmembrane region" description="Helical" evidence="6">
    <location>
        <begin position="32"/>
        <end position="50"/>
    </location>
</feature>
<keyword evidence="6" id="KW-1133">Transmembrane helix</keyword>
<dbReference type="InterPro" id="IPR001478">
    <property type="entry name" value="PDZ"/>
</dbReference>
<dbReference type="SMART" id="SM00228">
    <property type="entry name" value="PDZ"/>
    <property type="match status" value="1"/>
</dbReference>